<evidence type="ECO:0000313" key="7">
    <source>
        <dbReference type="EMBL" id="ELT89315.1"/>
    </source>
</evidence>
<gene>
    <name evidence="7" type="ORF">CAPTEDRAFT_207189</name>
</gene>
<reference evidence="7 9" key="2">
    <citation type="journal article" date="2013" name="Nature">
        <title>Insights into bilaterian evolution from three spiralian genomes.</title>
        <authorList>
            <person name="Simakov O."/>
            <person name="Marletaz F."/>
            <person name="Cho S.J."/>
            <person name="Edsinger-Gonzales E."/>
            <person name="Havlak P."/>
            <person name="Hellsten U."/>
            <person name="Kuo D.H."/>
            <person name="Larsson T."/>
            <person name="Lv J."/>
            <person name="Arendt D."/>
            <person name="Savage R."/>
            <person name="Osoegawa K."/>
            <person name="de Jong P."/>
            <person name="Grimwood J."/>
            <person name="Chapman J.A."/>
            <person name="Shapiro H."/>
            <person name="Aerts A."/>
            <person name="Otillar R.P."/>
            <person name="Terry A.Y."/>
            <person name="Boore J.L."/>
            <person name="Grigoriev I.V."/>
            <person name="Lindberg D.R."/>
            <person name="Seaver E.C."/>
            <person name="Weisblat D.A."/>
            <person name="Putnam N.H."/>
            <person name="Rokhsar D.S."/>
        </authorList>
    </citation>
    <scope>NUCLEOTIDE SEQUENCE</scope>
    <source>
        <strain evidence="7 9">I ESC-2004</strain>
    </source>
</reference>
<keyword evidence="4" id="KW-0472">Membrane</keyword>
<name>R7T6Z1_CAPTE</name>
<keyword evidence="4" id="KW-1133">Transmembrane helix</keyword>
<keyword evidence="4" id="KW-0812">Transmembrane</keyword>
<dbReference type="OMA" id="LACYNDV"/>
<dbReference type="PROSITE" id="PS01180">
    <property type="entry name" value="CUB"/>
    <property type="match status" value="1"/>
</dbReference>
<dbReference type="Pfam" id="PF00431">
    <property type="entry name" value="CUB"/>
    <property type="match status" value="1"/>
</dbReference>
<evidence type="ECO:0000256" key="5">
    <source>
        <dbReference type="SAM" id="SignalP"/>
    </source>
</evidence>
<dbReference type="SMART" id="SM00042">
    <property type="entry name" value="CUB"/>
    <property type="match status" value="1"/>
</dbReference>
<evidence type="ECO:0000313" key="8">
    <source>
        <dbReference type="EnsemblMetazoa" id="CapteP207189"/>
    </source>
</evidence>
<dbReference type="InterPro" id="IPR035914">
    <property type="entry name" value="Sperma_CUB_dom_sf"/>
</dbReference>
<dbReference type="CDD" id="cd00041">
    <property type="entry name" value="CUB"/>
    <property type="match status" value="1"/>
</dbReference>
<protein>
    <recommendedName>
        <fullName evidence="6">CUB domain-containing protein</fullName>
    </recommendedName>
</protein>
<feature type="chain" id="PRO_5008786714" description="CUB domain-containing protein" evidence="5">
    <location>
        <begin position="20"/>
        <end position="253"/>
    </location>
</feature>
<dbReference type="OrthoDB" id="6091020at2759"/>
<dbReference type="FunFam" id="2.60.120.290:FF:000005">
    <property type="entry name" value="Procollagen C-endopeptidase enhancer 1"/>
    <property type="match status" value="1"/>
</dbReference>
<dbReference type="InterPro" id="IPR000859">
    <property type="entry name" value="CUB_dom"/>
</dbReference>
<dbReference type="Proteomes" id="UP000014760">
    <property type="component" value="Unassembled WGS sequence"/>
</dbReference>
<keyword evidence="2" id="KW-1015">Disulfide bond</keyword>
<accession>R7T6Z1</accession>
<dbReference type="HOGENOM" id="CLU_1099393_0_0_1"/>
<feature type="transmembrane region" description="Helical" evidence="4">
    <location>
        <begin position="162"/>
        <end position="184"/>
    </location>
</feature>
<dbReference type="PANTHER" id="PTHR24251">
    <property type="entry name" value="OVOCHYMASE-RELATED"/>
    <property type="match status" value="1"/>
</dbReference>
<keyword evidence="5" id="KW-0732">Signal</keyword>
<feature type="signal peptide" evidence="5">
    <location>
        <begin position="1"/>
        <end position="19"/>
    </location>
</feature>
<evidence type="ECO:0000313" key="9">
    <source>
        <dbReference type="Proteomes" id="UP000014760"/>
    </source>
</evidence>
<evidence type="ECO:0000259" key="6">
    <source>
        <dbReference type="PROSITE" id="PS01180"/>
    </source>
</evidence>
<keyword evidence="1" id="KW-0677">Repeat</keyword>
<dbReference type="EMBL" id="AMQN01003279">
    <property type="status" value="NOT_ANNOTATED_CDS"/>
    <property type="molecule type" value="Genomic_DNA"/>
</dbReference>
<evidence type="ECO:0000256" key="2">
    <source>
        <dbReference type="ARBA" id="ARBA00023157"/>
    </source>
</evidence>
<dbReference type="Gene3D" id="2.60.120.290">
    <property type="entry name" value="Spermadhesin, CUB domain"/>
    <property type="match status" value="1"/>
</dbReference>
<comment type="caution">
    <text evidence="3">Lacks conserved residue(s) required for the propagation of feature annotation.</text>
</comment>
<feature type="domain" description="CUB" evidence="6">
    <location>
        <begin position="24"/>
        <end position="144"/>
    </location>
</feature>
<dbReference type="STRING" id="283909.R7T6Z1"/>
<evidence type="ECO:0000256" key="1">
    <source>
        <dbReference type="ARBA" id="ARBA00022737"/>
    </source>
</evidence>
<organism evidence="7">
    <name type="scientific">Capitella teleta</name>
    <name type="common">Polychaete worm</name>
    <dbReference type="NCBI Taxonomy" id="283909"/>
    <lineage>
        <taxon>Eukaryota</taxon>
        <taxon>Metazoa</taxon>
        <taxon>Spiralia</taxon>
        <taxon>Lophotrochozoa</taxon>
        <taxon>Annelida</taxon>
        <taxon>Polychaeta</taxon>
        <taxon>Sedentaria</taxon>
        <taxon>Scolecida</taxon>
        <taxon>Capitellidae</taxon>
        <taxon>Capitella</taxon>
    </lineage>
</organism>
<dbReference type="EnsemblMetazoa" id="CapteT207189">
    <property type="protein sequence ID" value="CapteP207189"/>
    <property type="gene ID" value="CapteG207189"/>
</dbReference>
<evidence type="ECO:0000256" key="4">
    <source>
        <dbReference type="SAM" id="Phobius"/>
    </source>
</evidence>
<proteinExistence type="predicted"/>
<dbReference type="AlphaFoldDB" id="R7T6Z1"/>
<evidence type="ECO:0000256" key="3">
    <source>
        <dbReference type="PROSITE-ProRule" id="PRU00059"/>
    </source>
</evidence>
<reference evidence="9" key="1">
    <citation type="submission" date="2012-12" db="EMBL/GenBank/DDBJ databases">
        <authorList>
            <person name="Hellsten U."/>
            <person name="Grimwood J."/>
            <person name="Chapman J.A."/>
            <person name="Shapiro H."/>
            <person name="Aerts A."/>
            <person name="Otillar R.P."/>
            <person name="Terry A.Y."/>
            <person name="Boore J.L."/>
            <person name="Simakov O."/>
            <person name="Marletaz F."/>
            <person name="Cho S.-J."/>
            <person name="Edsinger-Gonzales E."/>
            <person name="Havlak P."/>
            <person name="Kuo D.-H."/>
            <person name="Larsson T."/>
            <person name="Lv J."/>
            <person name="Arendt D."/>
            <person name="Savage R."/>
            <person name="Osoegawa K."/>
            <person name="de Jong P."/>
            <person name="Lindberg D.R."/>
            <person name="Seaver E.C."/>
            <person name="Weisblat D.A."/>
            <person name="Putnam N.H."/>
            <person name="Grigoriev I.V."/>
            <person name="Rokhsar D.S."/>
        </authorList>
    </citation>
    <scope>NUCLEOTIDE SEQUENCE</scope>
    <source>
        <strain evidence="9">I ESC-2004</strain>
    </source>
</reference>
<keyword evidence="9" id="KW-1185">Reference proteome</keyword>
<dbReference type="EMBL" id="KB311417">
    <property type="protein sequence ID" value="ELT89315.1"/>
    <property type="molecule type" value="Genomic_DNA"/>
</dbReference>
<sequence>MENLFTLLAIALLCRPAEAVDASCSGDVMKLTASTNSQILISPNYPDGYYNNELCRWIMQAEQTYEVVKFRFLDYDLEFMANCAADYVDTRDGEHLWSPAIKKFCGTQSYPTKTFSTTSTALLLELKTDRKDRGAGFRLEYWTRPRGVTEFTDAEFKLVHKILYGVFALIWLLFGVTMAGMAVIRNNPRLYAKYVMKQTQGLKLPVIQGNSQRPSIASVNAEKEIQKRRLSVAGLHVKKHRNGSVASLAVPVV</sequence>
<reference evidence="8" key="3">
    <citation type="submission" date="2015-06" db="UniProtKB">
        <authorList>
            <consortium name="EnsemblMetazoa"/>
        </authorList>
    </citation>
    <scope>IDENTIFICATION</scope>
</reference>
<dbReference type="SUPFAM" id="SSF49854">
    <property type="entry name" value="Spermadhesin, CUB domain"/>
    <property type="match status" value="1"/>
</dbReference>